<dbReference type="AlphaFoldDB" id="A0A7S2UWF2"/>
<dbReference type="PROSITE" id="PS00018">
    <property type="entry name" value="EF_HAND_1"/>
    <property type="match status" value="2"/>
</dbReference>
<dbReference type="SUPFAM" id="SSF47473">
    <property type="entry name" value="EF-hand"/>
    <property type="match status" value="1"/>
</dbReference>
<feature type="domain" description="EF-hand" evidence="3">
    <location>
        <begin position="65"/>
        <end position="100"/>
    </location>
</feature>
<sequence>MGNDFGKGANRLAIAAMANVTHFEKRELLALQRKFMELAQREGNPTLITRGEFRESLEVVGIVESDAEILDRLFTMVDKTGDDQIPFREFVVGLAPLITGDAADKIQFSFELYDLDGTGQLQQQEMIDVLTSQNNTASYFGDPVMSKEQIEQLGEDVFREADVSQTGTVNYRDYITAVTNHPVLQQFVAGGGTVRFGTSMK</sequence>
<dbReference type="SMART" id="SM00054">
    <property type="entry name" value="EFh"/>
    <property type="match status" value="3"/>
</dbReference>
<dbReference type="PRINTS" id="PR00450">
    <property type="entry name" value="RECOVERIN"/>
</dbReference>
<dbReference type="Gene3D" id="1.10.238.10">
    <property type="entry name" value="EF-hand"/>
    <property type="match status" value="1"/>
</dbReference>
<name>A0A7S2UWF2_9STRA</name>
<organism evidence="4">
    <name type="scientific">Fibrocapsa japonica</name>
    <dbReference type="NCBI Taxonomy" id="94617"/>
    <lineage>
        <taxon>Eukaryota</taxon>
        <taxon>Sar</taxon>
        <taxon>Stramenopiles</taxon>
        <taxon>Ochrophyta</taxon>
        <taxon>Raphidophyceae</taxon>
        <taxon>Chattonellales</taxon>
        <taxon>Chattonellaceae</taxon>
        <taxon>Fibrocapsa</taxon>
    </lineage>
</organism>
<keyword evidence="1" id="KW-0677">Repeat</keyword>
<gene>
    <name evidence="4" type="ORF">FJAP1339_LOCUS3729</name>
</gene>
<evidence type="ECO:0000256" key="1">
    <source>
        <dbReference type="ARBA" id="ARBA00022737"/>
    </source>
</evidence>
<reference evidence="4" key="1">
    <citation type="submission" date="2021-01" db="EMBL/GenBank/DDBJ databases">
        <authorList>
            <person name="Corre E."/>
            <person name="Pelletier E."/>
            <person name="Niang G."/>
            <person name="Scheremetjew M."/>
            <person name="Finn R."/>
            <person name="Kale V."/>
            <person name="Holt S."/>
            <person name="Cochrane G."/>
            <person name="Meng A."/>
            <person name="Brown T."/>
            <person name="Cohen L."/>
        </authorList>
    </citation>
    <scope>NUCLEOTIDE SEQUENCE</scope>
    <source>
        <strain evidence="4">CCMP1661</strain>
    </source>
</reference>
<dbReference type="InterPro" id="IPR045198">
    <property type="entry name" value="CNBL1-10"/>
</dbReference>
<protein>
    <recommendedName>
        <fullName evidence="3">EF-hand domain-containing protein</fullName>
    </recommendedName>
</protein>
<evidence type="ECO:0000259" key="3">
    <source>
        <dbReference type="PROSITE" id="PS50222"/>
    </source>
</evidence>
<dbReference type="PANTHER" id="PTHR23056">
    <property type="entry name" value="CALCINEURIN B"/>
    <property type="match status" value="1"/>
</dbReference>
<evidence type="ECO:0000256" key="2">
    <source>
        <dbReference type="ARBA" id="ARBA00022837"/>
    </source>
</evidence>
<proteinExistence type="predicted"/>
<dbReference type="InterPro" id="IPR002048">
    <property type="entry name" value="EF_hand_dom"/>
</dbReference>
<feature type="domain" description="EF-hand" evidence="3">
    <location>
        <begin position="101"/>
        <end position="136"/>
    </location>
</feature>
<dbReference type="GO" id="GO:0019900">
    <property type="term" value="F:kinase binding"/>
    <property type="evidence" value="ECO:0007669"/>
    <property type="project" value="InterPro"/>
</dbReference>
<accession>A0A7S2UWF2</accession>
<keyword evidence="2" id="KW-0106">Calcium</keyword>
<dbReference type="Pfam" id="PF13499">
    <property type="entry name" value="EF-hand_7"/>
    <property type="match status" value="1"/>
</dbReference>
<dbReference type="InterPro" id="IPR018247">
    <property type="entry name" value="EF_Hand_1_Ca_BS"/>
</dbReference>
<evidence type="ECO:0000313" key="4">
    <source>
        <dbReference type="EMBL" id="CAD9861207.1"/>
    </source>
</evidence>
<dbReference type="GO" id="GO:0005509">
    <property type="term" value="F:calcium ion binding"/>
    <property type="evidence" value="ECO:0007669"/>
    <property type="project" value="InterPro"/>
</dbReference>
<dbReference type="GO" id="GO:0019722">
    <property type="term" value="P:calcium-mediated signaling"/>
    <property type="evidence" value="ECO:0007669"/>
    <property type="project" value="InterPro"/>
</dbReference>
<dbReference type="EMBL" id="HBHR01007650">
    <property type="protein sequence ID" value="CAD9861207.1"/>
    <property type="molecule type" value="Transcribed_RNA"/>
</dbReference>
<dbReference type="CDD" id="cd00051">
    <property type="entry name" value="EFh"/>
    <property type="match status" value="1"/>
</dbReference>
<dbReference type="PROSITE" id="PS50222">
    <property type="entry name" value="EF_HAND_2"/>
    <property type="match status" value="2"/>
</dbReference>
<dbReference type="PANTHER" id="PTHR23056:SF110">
    <property type="entry name" value="CALMODULIN"/>
    <property type="match status" value="1"/>
</dbReference>
<dbReference type="InterPro" id="IPR011992">
    <property type="entry name" value="EF-hand-dom_pair"/>
</dbReference>